<protein>
    <recommendedName>
        <fullName evidence="15">Cytochrome P450, family 2, subfamily AE, polypeptide 1</fullName>
    </recommendedName>
</protein>
<dbReference type="InterPro" id="IPR036396">
    <property type="entry name" value="Cyt_P450_sf"/>
</dbReference>
<accession>A0A673MXS5</accession>
<keyword evidence="11" id="KW-0503">Monooxygenase</keyword>
<evidence type="ECO:0008006" key="15">
    <source>
        <dbReference type="Google" id="ProtNLM"/>
    </source>
</evidence>
<keyword evidence="7" id="KW-0256">Endoplasmic reticulum</keyword>
<dbReference type="InterPro" id="IPR001128">
    <property type="entry name" value="Cyt_P450"/>
</dbReference>
<dbReference type="Ensembl" id="ENSSRHT00000100348.1">
    <property type="protein sequence ID" value="ENSSRHP00000097693.1"/>
    <property type="gene ID" value="ENSSRHG00000047891.1"/>
</dbReference>
<dbReference type="GO" id="GO:0005506">
    <property type="term" value="F:iron ion binding"/>
    <property type="evidence" value="ECO:0007669"/>
    <property type="project" value="InterPro"/>
</dbReference>
<dbReference type="PANTHER" id="PTHR24300">
    <property type="entry name" value="CYTOCHROME P450 508A4-RELATED"/>
    <property type="match status" value="1"/>
</dbReference>
<keyword evidence="12" id="KW-0472">Membrane</keyword>
<keyword evidence="9" id="KW-0560">Oxidoreductase</keyword>
<comment type="cofactor">
    <cofactor evidence="1">
        <name>heme</name>
        <dbReference type="ChEBI" id="CHEBI:30413"/>
    </cofactor>
</comment>
<dbReference type="InterPro" id="IPR050182">
    <property type="entry name" value="Cytochrome_P450_fam2"/>
</dbReference>
<dbReference type="GO" id="GO:0016712">
    <property type="term" value="F:oxidoreductase activity, acting on paired donors, with incorporation or reduction of molecular oxygen, reduced flavin or flavoprotein as one donor, and incorporation of one atom of oxygen"/>
    <property type="evidence" value="ECO:0007669"/>
    <property type="project" value="TreeGrafter"/>
</dbReference>
<name>A0A673MXS5_9TELE</name>
<comment type="similarity">
    <text evidence="4">Belongs to the cytochrome P450 family.</text>
</comment>
<dbReference type="PRINTS" id="PR00463">
    <property type="entry name" value="EP450I"/>
</dbReference>
<keyword evidence="8" id="KW-0492">Microsome</keyword>
<evidence type="ECO:0000256" key="6">
    <source>
        <dbReference type="ARBA" id="ARBA00022723"/>
    </source>
</evidence>
<evidence type="ECO:0000256" key="8">
    <source>
        <dbReference type="ARBA" id="ARBA00022848"/>
    </source>
</evidence>
<evidence type="ECO:0000256" key="11">
    <source>
        <dbReference type="ARBA" id="ARBA00023033"/>
    </source>
</evidence>
<dbReference type="Gene3D" id="1.10.630.10">
    <property type="entry name" value="Cytochrome P450"/>
    <property type="match status" value="1"/>
</dbReference>
<keyword evidence="5" id="KW-0349">Heme</keyword>
<dbReference type="SUPFAM" id="SSF48264">
    <property type="entry name" value="Cytochrome P450"/>
    <property type="match status" value="1"/>
</dbReference>
<evidence type="ECO:0000313" key="13">
    <source>
        <dbReference type="Ensembl" id="ENSSRHP00000097693.1"/>
    </source>
</evidence>
<keyword evidence="14" id="KW-1185">Reference proteome</keyword>
<evidence type="ECO:0000256" key="1">
    <source>
        <dbReference type="ARBA" id="ARBA00001971"/>
    </source>
</evidence>
<dbReference type="Proteomes" id="UP000472270">
    <property type="component" value="Unassembled WGS sequence"/>
</dbReference>
<reference evidence="13" key="2">
    <citation type="submission" date="2025-09" db="UniProtKB">
        <authorList>
            <consortium name="Ensembl"/>
        </authorList>
    </citation>
    <scope>IDENTIFICATION</scope>
</reference>
<dbReference type="PANTHER" id="PTHR24300:SF326">
    <property type="entry name" value="CYTOCHROME P450-RELATED"/>
    <property type="match status" value="1"/>
</dbReference>
<dbReference type="Pfam" id="PF00067">
    <property type="entry name" value="p450"/>
    <property type="match status" value="1"/>
</dbReference>
<comment type="subcellular location">
    <subcellularLocation>
        <location evidence="3">Endoplasmic reticulum membrane</location>
        <topology evidence="3">Peripheral membrane protein</topology>
    </subcellularLocation>
    <subcellularLocation>
        <location evidence="2">Microsome membrane</location>
        <topology evidence="2">Peripheral membrane protein</topology>
    </subcellularLocation>
</comment>
<evidence type="ECO:0000256" key="12">
    <source>
        <dbReference type="ARBA" id="ARBA00023136"/>
    </source>
</evidence>
<dbReference type="GO" id="GO:0006805">
    <property type="term" value="P:xenobiotic metabolic process"/>
    <property type="evidence" value="ECO:0007669"/>
    <property type="project" value="TreeGrafter"/>
</dbReference>
<dbReference type="GO" id="GO:0005789">
    <property type="term" value="C:endoplasmic reticulum membrane"/>
    <property type="evidence" value="ECO:0007669"/>
    <property type="project" value="UniProtKB-SubCell"/>
</dbReference>
<organism evidence="13 14">
    <name type="scientific">Sinocyclocheilus rhinocerous</name>
    <dbReference type="NCBI Taxonomy" id="307959"/>
    <lineage>
        <taxon>Eukaryota</taxon>
        <taxon>Metazoa</taxon>
        <taxon>Chordata</taxon>
        <taxon>Craniata</taxon>
        <taxon>Vertebrata</taxon>
        <taxon>Euteleostomi</taxon>
        <taxon>Actinopterygii</taxon>
        <taxon>Neopterygii</taxon>
        <taxon>Teleostei</taxon>
        <taxon>Ostariophysi</taxon>
        <taxon>Cypriniformes</taxon>
        <taxon>Cyprinidae</taxon>
        <taxon>Cyprininae</taxon>
        <taxon>Sinocyclocheilus</taxon>
    </lineage>
</organism>
<evidence type="ECO:0000256" key="7">
    <source>
        <dbReference type="ARBA" id="ARBA00022824"/>
    </source>
</evidence>
<proteinExistence type="inferred from homology"/>
<evidence type="ECO:0000256" key="9">
    <source>
        <dbReference type="ARBA" id="ARBA00023002"/>
    </source>
</evidence>
<evidence type="ECO:0000256" key="5">
    <source>
        <dbReference type="ARBA" id="ARBA00022617"/>
    </source>
</evidence>
<dbReference type="GO" id="GO:0020037">
    <property type="term" value="F:heme binding"/>
    <property type="evidence" value="ECO:0007669"/>
    <property type="project" value="InterPro"/>
</dbReference>
<evidence type="ECO:0000256" key="2">
    <source>
        <dbReference type="ARBA" id="ARBA00004174"/>
    </source>
</evidence>
<evidence type="ECO:0000256" key="10">
    <source>
        <dbReference type="ARBA" id="ARBA00023004"/>
    </source>
</evidence>
<keyword evidence="10" id="KW-0408">Iron</keyword>
<evidence type="ECO:0000256" key="4">
    <source>
        <dbReference type="ARBA" id="ARBA00010617"/>
    </source>
</evidence>
<reference evidence="13" key="1">
    <citation type="submission" date="2025-08" db="UniProtKB">
        <authorList>
            <consortium name="Ensembl"/>
        </authorList>
    </citation>
    <scope>IDENTIFICATION</scope>
</reference>
<evidence type="ECO:0000313" key="14">
    <source>
        <dbReference type="Proteomes" id="UP000472270"/>
    </source>
</evidence>
<evidence type="ECO:0000256" key="3">
    <source>
        <dbReference type="ARBA" id="ARBA00004406"/>
    </source>
</evidence>
<keyword evidence="6" id="KW-0479">Metal-binding</keyword>
<dbReference type="AlphaFoldDB" id="A0A673MXS5"/>
<dbReference type="GO" id="GO:0006082">
    <property type="term" value="P:organic acid metabolic process"/>
    <property type="evidence" value="ECO:0007669"/>
    <property type="project" value="TreeGrafter"/>
</dbReference>
<dbReference type="InterPro" id="IPR002401">
    <property type="entry name" value="Cyt_P450_E_grp-I"/>
</dbReference>
<sequence length="348" mass="39402">MKLDLASVGLALSLGFIFVVLFETFRINSYRGQTPPGPRPMPFVGTIPYFLKNPMEFIRSVSYGEMTTVYLGRKPAILLNTVELAKEALVQNALSFSGRPPIPILIWVTNGYGIAMATFGHSWRQQRRFALHTLRNFGLGKKSVEECVTEESSYLSLFERFQSKPFDPQHAIQNAVSNIICSIVFGDRFDYDNKCFAYLLEIVKENIIQSGSLTGQVFNLLPIIKHFPGPHQKIYQNAEDLKAFIRKAVKTHRETLDPDSPRDFIDAYLLEIEKQKSNEDSTFHENNMVMSVSDLFLAGTDTTATTIRWGLIFLTQNPDVQDHGPRKCQVDGIDSQVISLHELIMCIL</sequence>
<dbReference type="FunFam" id="1.10.630.10:FF:000238">
    <property type="entry name" value="Cytochrome P450 2A6"/>
    <property type="match status" value="1"/>
</dbReference>